<keyword evidence="1" id="KW-0378">Hydrolase</keyword>
<sequence>MTSNPNPNPNPTPSPVTDRCYGIITLRYAPPPSTLPINESTSNDANPAQKPSEKTEKENLEVLLIHQKTGSKKPPFWAFPKGHPEEGDMTFLGTARREVLEETGLEVRVGDVLTFPSLPLSTPNNPPPTQEPPIPLPSTLKDQDPITLPSTFTEVHTSPGRKRGKVVTYYVALLPSPLTTTTASNPLDPTAQSIQIQNQNESQNQEQNDNKEKDKEQAHQHKITLQEKEIAAAQWLPTHEAMTTLFYPEGKEVLRCVLEALEREGGVRGCGRMGGGV</sequence>
<comment type="caution">
    <text evidence="4">The sequence shown here is derived from an EMBL/GenBank/DDBJ whole genome shotgun (WGS) entry which is preliminary data.</text>
</comment>
<accession>A0A9N9LRC9</accession>
<keyword evidence="5" id="KW-1185">Reference proteome</keyword>
<dbReference type="Pfam" id="PF00293">
    <property type="entry name" value="NUDIX"/>
    <property type="match status" value="1"/>
</dbReference>
<organism evidence="4 5">
    <name type="scientific">Hymenoscyphus albidus</name>
    <dbReference type="NCBI Taxonomy" id="595503"/>
    <lineage>
        <taxon>Eukaryota</taxon>
        <taxon>Fungi</taxon>
        <taxon>Dikarya</taxon>
        <taxon>Ascomycota</taxon>
        <taxon>Pezizomycotina</taxon>
        <taxon>Leotiomycetes</taxon>
        <taxon>Helotiales</taxon>
        <taxon>Helotiaceae</taxon>
        <taxon>Hymenoscyphus</taxon>
    </lineage>
</organism>
<dbReference type="GO" id="GO:0004081">
    <property type="term" value="F:bis(5'-nucleosyl)-tetraphosphatase (asymmetrical) activity"/>
    <property type="evidence" value="ECO:0007669"/>
    <property type="project" value="TreeGrafter"/>
</dbReference>
<evidence type="ECO:0000259" key="3">
    <source>
        <dbReference type="PROSITE" id="PS51462"/>
    </source>
</evidence>
<dbReference type="GO" id="GO:0006754">
    <property type="term" value="P:ATP biosynthetic process"/>
    <property type="evidence" value="ECO:0007669"/>
    <property type="project" value="TreeGrafter"/>
</dbReference>
<evidence type="ECO:0000256" key="1">
    <source>
        <dbReference type="ARBA" id="ARBA00022801"/>
    </source>
</evidence>
<dbReference type="Gene3D" id="3.90.79.10">
    <property type="entry name" value="Nucleoside Triphosphate Pyrophosphohydrolase"/>
    <property type="match status" value="1"/>
</dbReference>
<feature type="region of interest" description="Disordered" evidence="2">
    <location>
        <begin position="198"/>
        <end position="221"/>
    </location>
</feature>
<protein>
    <recommendedName>
        <fullName evidence="3">Nudix hydrolase domain-containing protein</fullName>
    </recommendedName>
</protein>
<evidence type="ECO:0000313" key="5">
    <source>
        <dbReference type="Proteomes" id="UP000701801"/>
    </source>
</evidence>
<gene>
    <name evidence="4" type="ORF">HYALB_00000682</name>
</gene>
<feature type="compositionally biased region" description="Polar residues" evidence="2">
    <location>
        <begin position="35"/>
        <end position="46"/>
    </location>
</feature>
<dbReference type="SUPFAM" id="SSF55811">
    <property type="entry name" value="Nudix"/>
    <property type="match status" value="1"/>
</dbReference>
<feature type="compositionally biased region" description="Basic and acidic residues" evidence="2">
    <location>
        <begin position="208"/>
        <end position="221"/>
    </location>
</feature>
<dbReference type="PROSITE" id="PS51462">
    <property type="entry name" value="NUDIX"/>
    <property type="match status" value="1"/>
</dbReference>
<dbReference type="PANTHER" id="PTHR21340">
    <property type="entry name" value="DIADENOSINE 5,5-P1,P4-TETRAPHOSPHATE PYROPHOSPHOHYDROLASE MUTT"/>
    <property type="match status" value="1"/>
</dbReference>
<feature type="region of interest" description="Disordered" evidence="2">
    <location>
        <begin position="117"/>
        <end position="159"/>
    </location>
</feature>
<dbReference type="PANTHER" id="PTHR21340:SF0">
    <property type="entry name" value="BIS(5'-NUCLEOSYL)-TETRAPHOSPHATASE [ASYMMETRICAL]"/>
    <property type="match status" value="1"/>
</dbReference>
<reference evidence="4" key="1">
    <citation type="submission" date="2021-07" db="EMBL/GenBank/DDBJ databases">
        <authorList>
            <person name="Durling M."/>
        </authorList>
    </citation>
    <scope>NUCLEOTIDE SEQUENCE</scope>
</reference>
<dbReference type="OrthoDB" id="276276at2759"/>
<feature type="compositionally biased region" description="Pro residues" evidence="2">
    <location>
        <begin position="124"/>
        <end position="136"/>
    </location>
</feature>
<feature type="domain" description="Nudix hydrolase" evidence="3">
    <location>
        <begin position="27"/>
        <end position="260"/>
    </location>
</feature>
<dbReference type="AlphaFoldDB" id="A0A9N9LRC9"/>
<dbReference type="EMBL" id="CAJVRM010000240">
    <property type="protein sequence ID" value="CAG8978012.1"/>
    <property type="molecule type" value="Genomic_DNA"/>
</dbReference>
<name>A0A9N9LRC9_9HELO</name>
<dbReference type="Proteomes" id="UP000701801">
    <property type="component" value="Unassembled WGS sequence"/>
</dbReference>
<feature type="compositionally biased region" description="Low complexity" evidence="2">
    <location>
        <begin position="198"/>
        <end position="207"/>
    </location>
</feature>
<feature type="region of interest" description="Disordered" evidence="2">
    <location>
        <begin position="31"/>
        <end position="57"/>
    </location>
</feature>
<dbReference type="InterPro" id="IPR000086">
    <property type="entry name" value="NUDIX_hydrolase_dom"/>
</dbReference>
<dbReference type="InterPro" id="IPR015797">
    <property type="entry name" value="NUDIX_hydrolase-like_dom_sf"/>
</dbReference>
<dbReference type="GO" id="GO:0006167">
    <property type="term" value="P:AMP biosynthetic process"/>
    <property type="evidence" value="ECO:0007669"/>
    <property type="project" value="TreeGrafter"/>
</dbReference>
<evidence type="ECO:0000313" key="4">
    <source>
        <dbReference type="EMBL" id="CAG8978012.1"/>
    </source>
</evidence>
<evidence type="ECO:0000256" key="2">
    <source>
        <dbReference type="SAM" id="MobiDB-lite"/>
    </source>
</evidence>
<proteinExistence type="predicted"/>
<dbReference type="InterPro" id="IPR051325">
    <property type="entry name" value="Nudix_hydrolase_domain"/>
</dbReference>